<comment type="caution">
    <text evidence="1">The sequence shown here is derived from an EMBL/GenBank/DDBJ whole genome shotgun (WGS) entry which is preliminary data.</text>
</comment>
<accession>A0A9N8WDF4</accession>
<gene>
    <name evidence="1" type="ORF">DERYTH_LOCUS1909</name>
</gene>
<evidence type="ECO:0000313" key="1">
    <source>
        <dbReference type="EMBL" id="CAG8480669.1"/>
    </source>
</evidence>
<dbReference type="AlphaFoldDB" id="A0A9N8WDF4"/>
<proteinExistence type="predicted"/>
<keyword evidence="2" id="KW-1185">Reference proteome</keyword>
<name>A0A9N8WDF4_9GLOM</name>
<protein>
    <submittedName>
        <fullName evidence="1">25201_t:CDS:1</fullName>
    </submittedName>
</protein>
<sequence length="100" mass="11402">MFGTDGIIMCVICLSVDATINVFSNIGTRARVESEELQFGGNWKLFQFSKTSILLYPILEALIRQIRQGSIQIWLETQESASTQVRQNSYLELDIEWKIG</sequence>
<dbReference type="EMBL" id="CAJVPY010000569">
    <property type="protein sequence ID" value="CAG8480669.1"/>
    <property type="molecule type" value="Genomic_DNA"/>
</dbReference>
<organism evidence="1 2">
    <name type="scientific">Dentiscutata erythropus</name>
    <dbReference type="NCBI Taxonomy" id="1348616"/>
    <lineage>
        <taxon>Eukaryota</taxon>
        <taxon>Fungi</taxon>
        <taxon>Fungi incertae sedis</taxon>
        <taxon>Mucoromycota</taxon>
        <taxon>Glomeromycotina</taxon>
        <taxon>Glomeromycetes</taxon>
        <taxon>Diversisporales</taxon>
        <taxon>Gigasporaceae</taxon>
        <taxon>Dentiscutata</taxon>
    </lineage>
</organism>
<evidence type="ECO:0000313" key="2">
    <source>
        <dbReference type="Proteomes" id="UP000789405"/>
    </source>
</evidence>
<reference evidence="1" key="1">
    <citation type="submission" date="2021-06" db="EMBL/GenBank/DDBJ databases">
        <authorList>
            <person name="Kallberg Y."/>
            <person name="Tangrot J."/>
            <person name="Rosling A."/>
        </authorList>
    </citation>
    <scope>NUCLEOTIDE SEQUENCE</scope>
    <source>
        <strain evidence="1">MA453B</strain>
    </source>
</reference>
<dbReference type="Proteomes" id="UP000789405">
    <property type="component" value="Unassembled WGS sequence"/>
</dbReference>